<organism evidence="15 16">
    <name type="scientific">Vespula germanica</name>
    <name type="common">German yellow jacket</name>
    <name type="synonym">Paravespula germanica</name>
    <dbReference type="NCBI Taxonomy" id="30212"/>
    <lineage>
        <taxon>Eukaryota</taxon>
        <taxon>Metazoa</taxon>
        <taxon>Ecdysozoa</taxon>
        <taxon>Arthropoda</taxon>
        <taxon>Hexapoda</taxon>
        <taxon>Insecta</taxon>
        <taxon>Pterygota</taxon>
        <taxon>Neoptera</taxon>
        <taxon>Endopterygota</taxon>
        <taxon>Hymenoptera</taxon>
        <taxon>Apocrita</taxon>
        <taxon>Aculeata</taxon>
        <taxon>Vespoidea</taxon>
        <taxon>Vespidae</taxon>
        <taxon>Vespinae</taxon>
        <taxon>Vespula</taxon>
    </lineage>
</organism>
<dbReference type="InterPro" id="IPR027417">
    <property type="entry name" value="P-loop_NTPase"/>
</dbReference>
<keyword evidence="16" id="KW-1185">Reference proteome</keyword>
<evidence type="ECO:0000256" key="12">
    <source>
        <dbReference type="ARBA" id="ARBA00023242"/>
    </source>
</evidence>
<dbReference type="Proteomes" id="UP000617340">
    <property type="component" value="Unassembled WGS sequence"/>
</dbReference>
<dbReference type="PROSITE" id="PS51193">
    <property type="entry name" value="HELICASE_ATP_BIND_2"/>
    <property type="match status" value="1"/>
</dbReference>
<evidence type="ECO:0000256" key="1">
    <source>
        <dbReference type="ARBA" id="ARBA00001966"/>
    </source>
</evidence>
<evidence type="ECO:0000256" key="4">
    <source>
        <dbReference type="ARBA" id="ARBA00022723"/>
    </source>
</evidence>
<dbReference type="Gene3D" id="3.40.50.300">
    <property type="entry name" value="P-loop containing nucleotide triphosphate hydrolases"/>
    <property type="match status" value="3"/>
</dbReference>
<keyword evidence="13" id="KW-0175">Coiled coil</keyword>
<sequence length="857" mass="97962">MCNMETPDVFPFPFTPYKIQQEFMKELYKCIENGNLGIFESPTGTGKSLSVICGALKWLIDHEKLQKEELNSKITDLDDKIKMIESTSNDWFLCQTEQMEFNVQKRELQAKLDAISKYEKKMQQYKEKIKKENIKEKKAYVKLKSKPSDTEKDDSVSIDSQNDEIDKKLLLIDELSDSENSEEEKEEEQQSFHTKIFFCSRTHSQLSQFVKELKRSPYSENVAVVTLASRYNYCINKNVKKLKHNNLINEQCLQLQRKKTTRKEEKHVKKLKTTNSCPFLPGNQESLMAELLSDIHDIEEIIKKGEELSTCTYYAVRKSIQEGQLILVPYNSILHKNTRISSGINLKGNILIIDEAHNLLEAIERMYSASITGRNILHACNQLSQYQKRYQALFNAKNVLHLNQLSFCLKKFLTVFGATTKSLPTDNISGDLPSKLYTIQEFERTTEIDTLNIFNLISFVKKSKLIHKLRGFIEQYGNDIKIQESNKNKSGITQFLKSISNVNKEENITSPEVVQNENETNSPLTLILSFLECLENNCADGRIIVIPGSTVGQGILKFLLLNPAAHFHDVVTEARAIILAGGTMEPVSEFTEQLFLAAGVRPERIITFSCDHVIPPENIISNILTCGPTGVEFEFNFKNRQNTKLLDELGRMLINFCNVIPAGVVVFLPSYDYENIVYEHLYKSGVITKIRLKKQIFREPRSTSQVNDVLEQYARCINFPQNPQNGSLLFSVIGGKLSEGLNFSDNLGRCIIVIGMPYPNIKSIELQEKIKYLNENVRSDAGQNFYENSCMKAVNQCIGRAVRHINDYSSVILVDVRYRYKMQALPRWIQRSLTVSHSFGNTIGAVAKFFAAKKRNT</sequence>
<dbReference type="GO" id="GO:0034085">
    <property type="term" value="P:establishment of sister chromatid cohesion"/>
    <property type="evidence" value="ECO:0007669"/>
    <property type="project" value="TreeGrafter"/>
</dbReference>
<keyword evidence="5" id="KW-0547">Nucleotide-binding</keyword>
<evidence type="ECO:0000256" key="7">
    <source>
        <dbReference type="ARBA" id="ARBA00022806"/>
    </source>
</evidence>
<dbReference type="InterPro" id="IPR013020">
    <property type="entry name" value="Rad3/Chl1-like"/>
</dbReference>
<evidence type="ECO:0000256" key="9">
    <source>
        <dbReference type="ARBA" id="ARBA00023004"/>
    </source>
</evidence>
<reference evidence="15" key="1">
    <citation type="journal article" date="2020" name="G3 (Bethesda)">
        <title>High-Quality Assemblies for Three Invasive Social Wasps from the &lt;i&gt;Vespula&lt;/i&gt; Genus.</title>
        <authorList>
            <person name="Harrop T.W.R."/>
            <person name="Guhlin J."/>
            <person name="McLaughlin G.M."/>
            <person name="Permina E."/>
            <person name="Stockwell P."/>
            <person name="Gilligan J."/>
            <person name="Le Lec M.F."/>
            <person name="Gruber M.A.M."/>
            <person name="Quinn O."/>
            <person name="Lovegrove M."/>
            <person name="Duncan E.J."/>
            <person name="Remnant E.J."/>
            <person name="Van Eeckhoven J."/>
            <person name="Graham B."/>
            <person name="Knapp R.A."/>
            <person name="Langford K.W."/>
            <person name="Kronenberg Z."/>
            <person name="Press M.O."/>
            <person name="Eacker S.M."/>
            <person name="Wilson-Rankin E.E."/>
            <person name="Purcell J."/>
            <person name="Lester P.J."/>
            <person name="Dearden P.K."/>
        </authorList>
    </citation>
    <scope>NUCLEOTIDE SEQUENCE</scope>
    <source>
        <strain evidence="15">Linc-1</strain>
    </source>
</reference>
<keyword evidence="11" id="KW-0413">Isomerase</keyword>
<dbReference type="AlphaFoldDB" id="A0A834JZN5"/>
<gene>
    <name evidence="15" type="ORF">HZH68_008675</name>
</gene>
<comment type="cofactor">
    <cofactor evidence="1">
        <name>[4Fe-4S] cluster</name>
        <dbReference type="ChEBI" id="CHEBI:49883"/>
    </cofactor>
</comment>
<dbReference type="SUPFAM" id="SSF52540">
    <property type="entry name" value="P-loop containing nucleoside triphosphate hydrolases"/>
    <property type="match status" value="1"/>
</dbReference>
<dbReference type="Pfam" id="PF06733">
    <property type="entry name" value="DEAD_2"/>
    <property type="match status" value="1"/>
</dbReference>
<evidence type="ECO:0000256" key="5">
    <source>
        <dbReference type="ARBA" id="ARBA00022741"/>
    </source>
</evidence>
<dbReference type="NCBIfam" id="TIGR00604">
    <property type="entry name" value="rad3"/>
    <property type="match status" value="1"/>
</dbReference>
<evidence type="ECO:0000313" key="16">
    <source>
        <dbReference type="Proteomes" id="UP000617340"/>
    </source>
</evidence>
<dbReference type="GO" id="GO:0005634">
    <property type="term" value="C:nucleus"/>
    <property type="evidence" value="ECO:0007669"/>
    <property type="project" value="UniProtKB-SubCell"/>
</dbReference>
<feature type="coiled-coil region" evidence="13">
    <location>
        <begin position="60"/>
        <end position="135"/>
    </location>
</feature>
<accession>A0A834JZN5</accession>
<keyword evidence="4" id="KW-0479">Metal-binding</keyword>
<dbReference type="GO" id="GO:0016818">
    <property type="term" value="F:hydrolase activity, acting on acid anhydrides, in phosphorus-containing anhydrides"/>
    <property type="evidence" value="ECO:0007669"/>
    <property type="project" value="InterPro"/>
</dbReference>
<dbReference type="InterPro" id="IPR010614">
    <property type="entry name" value="RAD3-like_helicase_DEAD"/>
</dbReference>
<comment type="subcellular location">
    <subcellularLocation>
        <location evidence="2">Nucleus</location>
    </subcellularLocation>
</comment>
<evidence type="ECO:0000313" key="15">
    <source>
        <dbReference type="EMBL" id="KAF7397453.1"/>
    </source>
</evidence>
<keyword evidence="6" id="KW-0378">Hydrolase</keyword>
<evidence type="ECO:0000259" key="14">
    <source>
        <dbReference type="PROSITE" id="PS51193"/>
    </source>
</evidence>
<protein>
    <recommendedName>
        <fullName evidence="14">Helicase ATP-binding domain-containing protein</fullName>
    </recommendedName>
</protein>
<dbReference type="Pfam" id="PF13307">
    <property type="entry name" value="Helicase_C_2"/>
    <property type="match status" value="1"/>
</dbReference>
<evidence type="ECO:0000256" key="3">
    <source>
        <dbReference type="ARBA" id="ARBA00008435"/>
    </source>
</evidence>
<dbReference type="SMART" id="SM00488">
    <property type="entry name" value="DEXDc2"/>
    <property type="match status" value="1"/>
</dbReference>
<keyword evidence="9" id="KW-0408">Iron</keyword>
<dbReference type="GO" id="GO:0003677">
    <property type="term" value="F:DNA binding"/>
    <property type="evidence" value="ECO:0007669"/>
    <property type="project" value="InterPro"/>
</dbReference>
<comment type="caution">
    <text evidence="15">The sequence shown here is derived from an EMBL/GenBank/DDBJ whole genome shotgun (WGS) entry which is preliminary data.</text>
</comment>
<dbReference type="EMBL" id="JACSDZ010000008">
    <property type="protein sequence ID" value="KAF7397453.1"/>
    <property type="molecule type" value="Genomic_DNA"/>
</dbReference>
<dbReference type="SMART" id="SM00491">
    <property type="entry name" value="HELICc2"/>
    <property type="match status" value="1"/>
</dbReference>
<keyword evidence="7" id="KW-0347">Helicase</keyword>
<dbReference type="GO" id="GO:0003678">
    <property type="term" value="F:DNA helicase activity"/>
    <property type="evidence" value="ECO:0007669"/>
    <property type="project" value="InterPro"/>
</dbReference>
<keyword evidence="12" id="KW-0539">Nucleus</keyword>
<dbReference type="GO" id="GO:0051536">
    <property type="term" value="F:iron-sulfur cluster binding"/>
    <property type="evidence" value="ECO:0007669"/>
    <property type="project" value="UniProtKB-KW"/>
</dbReference>
<evidence type="ECO:0000256" key="13">
    <source>
        <dbReference type="SAM" id="Coils"/>
    </source>
</evidence>
<proteinExistence type="inferred from homology"/>
<keyword evidence="10" id="KW-0411">Iron-sulfur</keyword>
<evidence type="ECO:0000256" key="2">
    <source>
        <dbReference type="ARBA" id="ARBA00004123"/>
    </source>
</evidence>
<name>A0A834JZN5_VESGE</name>
<dbReference type="GO" id="GO:0005524">
    <property type="term" value="F:ATP binding"/>
    <property type="evidence" value="ECO:0007669"/>
    <property type="project" value="UniProtKB-KW"/>
</dbReference>
<comment type="similarity">
    <text evidence="3">Belongs to the DEAD box helicase family. DEAH subfamily. DDX11/CHL1 sub-subfamily.</text>
</comment>
<dbReference type="PANTHER" id="PTHR11472:SF41">
    <property type="entry name" value="ATP-DEPENDENT DNA HELICASE DDX11-RELATED"/>
    <property type="match status" value="1"/>
</dbReference>
<feature type="domain" description="Helicase ATP-binding" evidence="14">
    <location>
        <begin position="6"/>
        <end position="406"/>
    </location>
</feature>
<dbReference type="GO" id="GO:0046872">
    <property type="term" value="F:metal ion binding"/>
    <property type="evidence" value="ECO:0007669"/>
    <property type="project" value="UniProtKB-KW"/>
</dbReference>
<keyword evidence="8" id="KW-0067">ATP-binding</keyword>
<dbReference type="CDD" id="cd18788">
    <property type="entry name" value="SF2_C_XPD"/>
    <property type="match status" value="1"/>
</dbReference>
<evidence type="ECO:0000256" key="11">
    <source>
        <dbReference type="ARBA" id="ARBA00023235"/>
    </source>
</evidence>
<dbReference type="PANTHER" id="PTHR11472">
    <property type="entry name" value="DNA REPAIR DEAD HELICASE RAD3/XP-D SUBFAMILY MEMBER"/>
    <property type="match status" value="1"/>
</dbReference>
<dbReference type="InterPro" id="IPR006554">
    <property type="entry name" value="Helicase-like_DEXD_c2"/>
</dbReference>
<evidence type="ECO:0000256" key="10">
    <source>
        <dbReference type="ARBA" id="ARBA00023014"/>
    </source>
</evidence>
<evidence type="ECO:0000256" key="6">
    <source>
        <dbReference type="ARBA" id="ARBA00022801"/>
    </source>
</evidence>
<dbReference type="InterPro" id="IPR045028">
    <property type="entry name" value="DinG/Rad3-like"/>
</dbReference>
<dbReference type="GO" id="GO:0006139">
    <property type="term" value="P:nucleobase-containing compound metabolic process"/>
    <property type="evidence" value="ECO:0007669"/>
    <property type="project" value="InterPro"/>
</dbReference>
<evidence type="ECO:0000256" key="8">
    <source>
        <dbReference type="ARBA" id="ARBA00022840"/>
    </source>
</evidence>
<dbReference type="InterPro" id="IPR014013">
    <property type="entry name" value="Helic_SF1/SF2_ATP-bd_DinG/Rad3"/>
</dbReference>
<dbReference type="InterPro" id="IPR006555">
    <property type="entry name" value="ATP-dep_Helicase_C"/>
</dbReference>